<organism evidence="3 4">
    <name type="scientific">Nitrococcus mobilis Nb-231</name>
    <dbReference type="NCBI Taxonomy" id="314278"/>
    <lineage>
        <taxon>Bacteria</taxon>
        <taxon>Pseudomonadati</taxon>
        <taxon>Pseudomonadota</taxon>
        <taxon>Gammaproteobacteria</taxon>
        <taxon>Chromatiales</taxon>
        <taxon>Ectothiorhodospiraceae</taxon>
        <taxon>Nitrococcus</taxon>
    </lineage>
</organism>
<evidence type="ECO:0000313" key="3">
    <source>
        <dbReference type="EMBL" id="EAR20399.1"/>
    </source>
</evidence>
<evidence type="ECO:0000259" key="2">
    <source>
        <dbReference type="Pfam" id="PF13505"/>
    </source>
</evidence>
<dbReference type="InterPro" id="IPR027385">
    <property type="entry name" value="Beta-barrel_OMP"/>
</dbReference>
<sequence length="137" mass="14887">MWGGHDIYGAVELNAATSTADGNVSVNGAGLKLESEETYGASVLFGRRIVPGALLYGRVGWQWLNSTARLNGDSDSQRLNGIRAGAGGMWALSDMVTFRIEYTHSFYQSEKWKDLGGTTLKAKLRENVFQGGFTVSF</sequence>
<comment type="caution">
    <text evidence="3">The sequence shown here is derived from an EMBL/GenBank/DDBJ whole genome shotgun (WGS) entry which is preliminary data.</text>
</comment>
<dbReference type="HOGENOM" id="CLU_1863063_0_0_6"/>
<keyword evidence="1" id="KW-0732">Signal</keyword>
<protein>
    <recommendedName>
        <fullName evidence="2">Outer membrane protein beta-barrel domain-containing protein</fullName>
    </recommendedName>
</protein>
<feature type="domain" description="Outer membrane protein beta-barrel" evidence="2">
    <location>
        <begin position="10"/>
        <end position="137"/>
    </location>
</feature>
<gene>
    <name evidence="3" type="ORF">NB231_00430</name>
</gene>
<proteinExistence type="predicted"/>
<dbReference type="AlphaFoldDB" id="A4BV57"/>
<name>A4BV57_9GAMM</name>
<evidence type="ECO:0000313" key="4">
    <source>
        <dbReference type="Proteomes" id="UP000003374"/>
    </source>
</evidence>
<dbReference type="Pfam" id="PF13505">
    <property type="entry name" value="OMP_b-brl"/>
    <property type="match status" value="1"/>
</dbReference>
<accession>A4BV57</accession>
<keyword evidence="4" id="KW-1185">Reference proteome</keyword>
<reference evidence="3 4" key="1">
    <citation type="submission" date="2006-02" db="EMBL/GenBank/DDBJ databases">
        <authorList>
            <person name="Waterbury J."/>
            <person name="Ferriera S."/>
            <person name="Johnson J."/>
            <person name="Kravitz S."/>
            <person name="Halpern A."/>
            <person name="Remington K."/>
            <person name="Beeson K."/>
            <person name="Tran B."/>
            <person name="Rogers Y.-H."/>
            <person name="Friedman R."/>
            <person name="Venter J.C."/>
        </authorList>
    </citation>
    <scope>NUCLEOTIDE SEQUENCE [LARGE SCALE GENOMIC DNA]</scope>
    <source>
        <strain evidence="3 4">Nb-231</strain>
    </source>
</reference>
<dbReference type="EMBL" id="AAOF01000023">
    <property type="protein sequence ID" value="EAR20399.1"/>
    <property type="molecule type" value="Genomic_DNA"/>
</dbReference>
<evidence type="ECO:0000256" key="1">
    <source>
        <dbReference type="ARBA" id="ARBA00022729"/>
    </source>
</evidence>
<dbReference type="SUPFAM" id="SSF56925">
    <property type="entry name" value="OMPA-like"/>
    <property type="match status" value="1"/>
</dbReference>
<dbReference type="Proteomes" id="UP000003374">
    <property type="component" value="Unassembled WGS sequence"/>
</dbReference>
<dbReference type="InterPro" id="IPR011250">
    <property type="entry name" value="OMP/PagP_B-barrel"/>
</dbReference>